<dbReference type="EMBL" id="OU015567">
    <property type="protein sequence ID" value="CAG5112956.1"/>
    <property type="molecule type" value="Genomic_DNA"/>
</dbReference>
<dbReference type="PROSITE" id="PS51805">
    <property type="entry name" value="EPHD"/>
    <property type="match status" value="1"/>
</dbReference>
<keyword evidence="2" id="KW-0863">Zinc-finger</keyword>
<feature type="domain" description="PHD-type" evidence="5">
    <location>
        <begin position="75"/>
        <end position="207"/>
    </location>
</feature>
<sequence length="622" mass="71385">MVKAARSKKDGPPLVKVPENPENKPTCCFCKQPGLRDDEIPMNVDTWQEKKTLSIVARNDEVAKEKLETDPKFARPHYAPVEFQAYYGNWFKDEFSQLDDKDISCHEACLLFSPNLYIRDPEDDEKALPKDLHHQTIGGSGILREDVLKELGRARIHKCFICKKGTANVGCAHKTCRLTYHYPCAQKFGLVSVLDNQSNSSYCWRHATRKYRYPHARGQGKYCLDVELKVNKENDYELRLDYHAPMYKRLSTNTKSGFREQDFSEKGYVLLVEDFIKQRKVIETGFEIKWKNLHDLSNMTDEQKKINAQKKMLALDDEFQSYFAMKKRDERLFTCNCCGEYFSDLKDLVVAKCCKFANFHRHCLTKAGVTQGLCHFRCPLCQETQDQLFVKSCIAQGVWIPNRLPLSELDMGFDDQYEGNKTKLCSLYNKDEKKNKCKLKKDEGFDGTEEEVINCDDCGSNGVHIACNEDLLATFNEENRRRLTDPNFNAKYDYVCSVCGPAIESDGEDTLVEEPEEQAMEQDTVKTPTKKRDTSILDELEESSDEETPIMGKSNSVESTTREIRSGIGGLHMIREEDVPAPETPTKRNKRKLSSTFEAGTPTKRTKNCKSRSISSFFSKKN</sequence>
<protein>
    <submittedName>
        <fullName evidence="6">Oidioi.mRNA.OKI2018_I69.chr2.g7113.t1.cds</fullName>
    </submittedName>
</protein>
<evidence type="ECO:0000256" key="4">
    <source>
        <dbReference type="SAM" id="MobiDB-lite"/>
    </source>
</evidence>
<dbReference type="Proteomes" id="UP001158576">
    <property type="component" value="Chromosome 2"/>
</dbReference>
<feature type="compositionally biased region" description="Acidic residues" evidence="4">
    <location>
        <begin position="536"/>
        <end position="548"/>
    </location>
</feature>
<dbReference type="Pfam" id="PF13771">
    <property type="entry name" value="zf-HC5HC2H"/>
    <property type="match status" value="1"/>
</dbReference>
<evidence type="ECO:0000256" key="2">
    <source>
        <dbReference type="ARBA" id="ARBA00022771"/>
    </source>
</evidence>
<organism evidence="6 7">
    <name type="scientific">Oikopleura dioica</name>
    <name type="common">Tunicate</name>
    <dbReference type="NCBI Taxonomy" id="34765"/>
    <lineage>
        <taxon>Eukaryota</taxon>
        <taxon>Metazoa</taxon>
        <taxon>Chordata</taxon>
        <taxon>Tunicata</taxon>
        <taxon>Appendicularia</taxon>
        <taxon>Copelata</taxon>
        <taxon>Oikopleuridae</taxon>
        <taxon>Oikopleura</taxon>
    </lineage>
</organism>
<keyword evidence="1" id="KW-0479">Metal-binding</keyword>
<evidence type="ECO:0000313" key="7">
    <source>
        <dbReference type="Proteomes" id="UP001158576"/>
    </source>
</evidence>
<name>A0ABN7T548_OIKDI</name>
<feature type="region of interest" description="Disordered" evidence="4">
    <location>
        <begin position="513"/>
        <end position="622"/>
    </location>
</feature>
<dbReference type="Gene3D" id="3.30.40.10">
    <property type="entry name" value="Zinc/RING finger domain, C3HC4 (zinc finger)"/>
    <property type="match status" value="1"/>
</dbReference>
<evidence type="ECO:0000259" key="5">
    <source>
        <dbReference type="PROSITE" id="PS51805"/>
    </source>
</evidence>
<dbReference type="InterPro" id="IPR001965">
    <property type="entry name" value="Znf_PHD"/>
</dbReference>
<dbReference type="PANTHER" id="PTHR12420">
    <property type="entry name" value="PHD FINGER PROTEIN"/>
    <property type="match status" value="1"/>
</dbReference>
<keyword evidence="3" id="KW-0862">Zinc</keyword>
<keyword evidence="7" id="KW-1185">Reference proteome</keyword>
<dbReference type="InterPro" id="IPR013083">
    <property type="entry name" value="Znf_RING/FYVE/PHD"/>
</dbReference>
<dbReference type="InterPro" id="IPR051188">
    <property type="entry name" value="PHD-type_Zinc_Finger"/>
</dbReference>
<gene>
    <name evidence="6" type="ORF">OKIOD_LOCUS15878</name>
</gene>
<evidence type="ECO:0000256" key="1">
    <source>
        <dbReference type="ARBA" id="ARBA00022723"/>
    </source>
</evidence>
<feature type="compositionally biased region" description="Low complexity" evidence="4">
    <location>
        <begin position="611"/>
        <end position="622"/>
    </location>
</feature>
<accession>A0ABN7T548</accession>
<dbReference type="PANTHER" id="PTHR12420:SF42">
    <property type="entry name" value="G2_M PHASE-SPECIFIC E3 UBIQUITIN-PROTEIN LIGASE"/>
    <property type="match status" value="1"/>
</dbReference>
<evidence type="ECO:0000313" key="6">
    <source>
        <dbReference type="EMBL" id="CAG5112956.1"/>
    </source>
</evidence>
<evidence type="ECO:0000256" key="3">
    <source>
        <dbReference type="ARBA" id="ARBA00022833"/>
    </source>
</evidence>
<dbReference type="InterPro" id="IPR034732">
    <property type="entry name" value="EPHD"/>
</dbReference>
<reference evidence="6 7" key="1">
    <citation type="submission" date="2021-04" db="EMBL/GenBank/DDBJ databases">
        <authorList>
            <person name="Bliznina A."/>
        </authorList>
    </citation>
    <scope>NUCLEOTIDE SEQUENCE [LARGE SCALE GENOMIC DNA]</scope>
</reference>
<dbReference type="SMART" id="SM00249">
    <property type="entry name" value="PHD"/>
    <property type="match status" value="2"/>
</dbReference>
<proteinExistence type="predicted"/>